<keyword evidence="2" id="KW-1185">Reference proteome</keyword>
<sequence>MTDQQVDLRFVRDNFGHASISTALVQTSAASDEAARSR</sequence>
<proteinExistence type="predicted"/>
<evidence type="ECO:0008006" key="3">
    <source>
        <dbReference type="Google" id="ProtNLM"/>
    </source>
</evidence>
<dbReference type="EMBL" id="CP010536">
    <property type="protein sequence ID" value="AJG19512.1"/>
    <property type="molecule type" value="Genomic_DNA"/>
</dbReference>
<dbReference type="KEGG" id="cbw:RR42_m2120"/>
<gene>
    <name evidence="1" type="ORF">RR42_m2120</name>
</gene>
<evidence type="ECO:0000313" key="1">
    <source>
        <dbReference type="EMBL" id="AJG19512.1"/>
    </source>
</evidence>
<name>A0A0C4Y2V4_9BURK</name>
<organism evidence="1 2">
    <name type="scientific">Cupriavidus basilensis</name>
    <dbReference type="NCBI Taxonomy" id="68895"/>
    <lineage>
        <taxon>Bacteria</taxon>
        <taxon>Pseudomonadati</taxon>
        <taxon>Pseudomonadota</taxon>
        <taxon>Betaproteobacteria</taxon>
        <taxon>Burkholderiales</taxon>
        <taxon>Burkholderiaceae</taxon>
        <taxon>Cupriavidus</taxon>
    </lineage>
</organism>
<reference evidence="1 2" key="1">
    <citation type="journal article" date="2015" name="Genome Announc.">
        <title>Complete Genome Sequence of Cupriavidus basilensis 4G11, Isolated from the Oak Ridge Field Research Center Site.</title>
        <authorList>
            <person name="Ray J."/>
            <person name="Waters R.J."/>
            <person name="Skerker J.M."/>
            <person name="Kuehl J.V."/>
            <person name="Price M.N."/>
            <person name="Huang J."/>
            <person name="Chakraborty R."/>
            <person name="Arkin A.P."/>
            <person name="Deutschbauer A."/>
        </authorList>
    </citation>
    <scope>NUCLEOTIDE SEQUENCE [LARGE SCALE GENOMIC DNA]</scope>
    <source>
        <strain evidence="1">4G11</strain>
    </source>
</reference>
<dbReference type="Proteomes" id="UP000031843">
    <property type="component" value="Chromosome main"/>
</dbReference>
<accession>A0A0C4Y2V4</accession>
<dbReference type="AlphaFoldDB" id="A0A0C4Y2V4"/>
<protein>
    <recommendedName>
        <fullName evidence="3">Integrase</fullName>
    </recommendedName>
</protein>
<evidence type="ECO:0000313" key="2">
    <source>
        <dbReference type="Proteomes" id="UP000031843"/>
    </source>
</evidence>